<evidence type="ECO:0000313" key="2">
    <source>
        <dbReference type="EMBL" id="GFZ06645.1"/>
    </source>
</evidence>
<dbReference type="AlphaFoldDB" id="A0A7J0G776"/>
<name>A0A7J0G776_9ERIC</name>
<reference evidence="2 3" key="1">
    <citation type="submission" date="2019-07" db="EMBL/GenBank/DDBJ databases">
        <title>De Novo Assembly of kiwifruit Actinidia rufa.</title>
        <authorList>
            <person name="Sugita-Konishi S."/>
            <person name="Sato K."/>
            <person name="Mori E."/>
            <person name="Abe Y."/>
            <person name="Kisaki G."/>
            <person name="Hamano K."/>
            <person name="Suezawa K."/>
            <person name="Otani M."/>
            <person name="Fukuda T."/>
            <person name="Manabe T."/>
            <person name="Gomi K."/>
            <person name="Tabuchi M."/>
            <person name="Akimitsu K."/>
            <person name="Kataoka I."/>
        </authorList>
    </citation>
    <scope>NUCLEOTIDE SEQUENCE [LARGE SCALE GENOMIC DNA]</scope>
    <source>
        <strain evidence="3">cv. Fuchu</strain>
    </source>
</reference>
<gene>
    <name evidence="2" type="ORF">Acr_18g0008150</name>
</gene>
<dbReference type="OrthoDB" id="672227at2759"/>
<evidence type="ECO:0000313" key="3">
    <source>
        <dbReference type="Proteomes" id="UP000585474"/>
    </source>
</evidence>
<comment type="caution">
    <text evidence="2">The sequence shown here is derived from an EMBL/GenBank/DDBJ whole genome shotgun (WGS) entry which is preliminary data.</text>
</comment>
<feature type="region of interest" description="Disordered" evidence="1">
    <location>
        <begin position="83"/>
        <end position="143"/>
    </location>
</feature>
<dbReference type="EMBL" id="BJWL01000018">
    <property type="protein sequence ID" value="GFZ06645.1"/>
    <property type="molecule type" value="Genomic_DNA"/>
</dbReference>
<organism evidence="2 3">
    <name type="scientific">Actinidia rufa</name>
    <dbReference type="NCBI Taxonomy" id="165716"/>
    <lineage>
        <taxon>Eukaryota</taxon>
        <taxon>Viridiplantae</taxon>
        <taxon>Streptophyta</taxon>
        <taxon>Embryophyta</taxon>
        <taxon>Tracheophyta</taxon>
        <taxon>Spermatophyta</taxon>
        <taxon>Magnoliopsida</taxon>
        <taxon>eudicotyledons</taxon>
        <taxon>Gunneridae</taxon>
        <taxon>Pentapetalae</taxon>
        <taxon>asterids</taxon>
        <taxon>Ericales</taxon>
        <taxon>Actinidiaceae</taxon>
        <taxon>Actinidia</taxon>
    </lineage>
</organism>
<proteinExistence type="predicted"/>
<protein>
    <submittedName>
        <fullName evidence="2">Uncharacterized protein</fullName>
    </submittedName>
</protein>
<dbReference type="Proteomes" id="UP000585474">
    <property type="component" value="Unassembled WGS sequence"/>
</dbReference>
<sequence length="192" mass="21132">MAQGELDRLRSRSFSAGIQTRLLEVDETIACTRPSEVAFYEAAFQVGLRLPIHRTFRRILAYYNVCLTKLALNAWRMDGDNAKEKNAGDEAHAKGKPKKGWPQEEALDISPMKNGKQAIDAKKKRPMPSPNDKKKGHAAKAPTKYKTTLGCATTRDVPTFVALRKGTSVNPGVVLGLETSALDNPAIEENLL</sequence>
<evidence type="ECO:0000256" key="1">
    <source>
        <dbReference type="SAM" id="MobiDB-lite"/>
    </source>
</evidence>
<accession>A0A7J0G776</accession>
<feature type="compositionally biased region" description="Basic and acidic residues" evidence="1">
    <location>
        <begin position="83"/>
        <end position="93"/>
    </location>
</feature>
<keyword evidence="3" id="KW-1185">Reference proteome</keyword>